<reference evidence="5" key="1">
    <citation type="submission" date="2023-12" db="EMBL/GenBank/DDBJ databases">
        <title>Genome assembly of Anisodus tanguticus.</title>
        <authorList>
            <person name="Wang Y.-J."/>
        </authorList>
    </citation>
    <scope>NUCLEOTIDE SEQUENCE</scope>
    <source>
        <strain evidence="5">KB-2021</strain>
        <tissue evidence="5">Leaf</tissue>
    </source>
</reference>
<comment type="subcellular location">
    <subcellularLocation>
        <location evidence="1">Membrane</location>
        <topology evidence="1">Peripheral membrane protein</topology>
    </subcellularLocation>
</comment>
<gene>
    <name evidence="5" type="ORF">RND71_019787</name>
</gene>
<evidence type="ECO:0000256" key="3">
    <source>
        <dbReference type="ARBA" id="ARBA00023136"/>
    </source>
</evidence>
<dbReference type="InterPro" id="IPR027417">
    <property type="entry name" value="P-loop_NTPase"/>
</dbReference>
<evidence type="ECO:0000256" key="1">
    <source>
        <dbReference type="ARBA" id="ARBA00004170"/>
    </source>
</evidence>
<dbReference type="PANTHER" id="PTHR11017">
    <property type="entry name" value="LEUCINE-RICH REPEAT-CONTAINING PROTEIN"/>
    <property type="match status" value="1"/>
</dbReference>
<evidence type="ECO:0000259" key="4">
    <source>
        <dbReference type="Pfam" id="PF00931"/>
    </source>
</evidence>
<dbReference type="PANTHER" id="PTHR11017:SF399">
    <property type="entry name" value="ADP-RIBOSYL CYCLASE_CYCLIC ADP-RIBOSE HYDROLASE"/>
    <property type="match status" value="1"/>
</dbReference>
<dbReference type="PRINTS" id="PR00364">
    <property type="entry name" value="DISEASERSIST"/>
</dbReference>
<keyword evidence="3" id="KW-0472">Membrane</keyword>
<sequence>MEDGHESRCIRQIAVQILNKLGHTKPKIADSLVGIEPQVQNLISLLNTNSATDVHIIGIWGMGGIGKSTIARAVFDQLHEMFKGGCFLDNVREAASKFGLQALAEKLLSETLKETKDNLYTSTNLLMNRLSYKKVIVVLDDVDQDEQIENCLLEGIKGSGLAVE</sequence>
<dbReference type="Gene3D" id="3.40.50.300">
    <property type="entry name" value="P-loop containing nucleotide triphosphate hydrolases"/>
    <property type="match status" value="1"/>
</dbReference>
<keyword evidence="6" id="KW-1185">Reference proteome</keyword>
<dbReference type="AlphaFoldDB" id="A0AAE1VHR6"/>
<protein>
    <recommendedName>
        <fullName evidence="4">NB-ARC domain-containing protein</fullName>
    </recommendedName>
</protein>
<dbReference type="Pfam" id="PF00931">
    <property type="entry name" value="NB-ARC"/>
    <property type="match status" value="1"/>
</dbReference>
<feature type="domain" description="NB-ARC" evidence="4">
    <location>
        <begin position="38"/>
        <end position="150"/>
    </location>
</feature>
<evidence type="ECO:0000256" key="2">
    <source>
        <dbReference type="ARBA" id="ARBA00023054"/>
    </source>
</evidence>
<dbReference type="SUPFAM" id="SSF52540">
    <property type="entry name" value="P-loop containing nucleoside triphosphate hydrolases"/>
    <property type="match status" value="1"/>
</dbReference>
<dbReference type="GO" id="GO:0016020">
    <property type="term" value="C:membrane"/>
    <property type="evidence" value="ECO:0007669"/>
    <property type="project" value="UniProtKB-SubCell"/>
</dbReference>
<dbReference type="InterPro" id="IPR044974">
    <property type="entry name" value="Disease_R_plants"/>
</dbReference>
<keyword evidence="2" id="KW-0175">Coiled coil</keyword>
<evidence type="ECO:0000313" key="5">
    <source>
        <dbReference type="EMBL" id="KAK4360835.1"/>
    </source>
</evidence>
<name>A0AAE1VHR6_9SOLA</name>
<proteinExistence type="predicted"/>
<dbReference type="EMBL" id="JAVYJV010000010">
    <property type="protein sequence ID" value="KAK4360835.1"/>
    <property type="molecule type" value="Genomic_DNA"/>
</dbReference>
<accession>A0AAE1VHR6</accession>
<dbReference type="GO" id="GO:0005524">
    <property type="term" value="F:ATP binding"/>
    <property type="evidence" value="ECO:0007669"/>
    <property type="project" value="UniProtKB-KW"/>
</dbReference>
<organism evidence="5 6">
    <name type="scientific">Anisodus tanguticus</name>
    <dbReference type="NCBI Taxonomy" id="243964"/>
    <lineage>
        <taxon>Eukaryota</taxon>
        <taxon>Viridiplantae</taxon>
        <taxon>Streptophyta</taxon>
        <taxon>Embryophyta</taxon>
        <taxon>Tracheophyta</taxon>
        <taxon>Spermatophyta</taxon>
        <taxon>Magnoliopsida</taxon>
        <taxon>eudicotyledons</taxon>
        <taxon>Gunneridae</taxon>
        <taxon>Pentapetalae</taxon>
        <taxon>asterids</taxon>
        <taxon>lamiids</taxon>
        <taxon>Solanales</taxon>
        <taxon>Solanaceae</taxon>
        <taxon>Solanoideae</taxon>
        <taxon>Hyoscyameae</taxon>
        <taxon>Anisodus</taxon>
    </lineage>
</organism>
<evidence type="ECO:0000313" key="6">
    <source>
        <dbReference type="Proteomes" id="UP001291623"/>
    </source>
</evidence>
<dbReference type="GO" id="GO:0043531">
    <property type="term" value="F:ADP binding"/>
    <property type="evidence" value="ECO:0007669"/>
    <property type="project" value="InterPro"/>
</dbReference>
<comment type="caution">
    <text evidence="5">The sequence shown here is derived from an EMBL/GenBank/DDBJ whole genome shotgun (WGS) entry which is preliminary data.</text>
</comment>
<dbReference type="GO" id="GO:0006952">
    <property type="term" value="P:defense response"/>
    <property type="evidence" value="ECO:0007669"/>
    <property type="project" value="InterPro"/>
</dbReference>
<dbReference type="InterPro" id="IPR002182">
    <property type="entry name" value="NB-ARC"/>
</dbReference>
<dbReference type="Proteomes" id="UP001291623">
    <property type="component" value="Unassembled WGS sequence"/>
</dbReference>